<accession>A0ABP7U187</accession>
<evidence type="ECO:0000313" key="1">
    <source>
        <dbReference type="EMBL" id="GAA4034076.1"/>
    </source>
</evidence>
<dbReference type="RefSeq" id="WP_324689498.1">
    <property type="nucleotide sequence ID" value="NZ_BAABCR010000015.1"/>
</dbReference>
<sequence length="289" mass="33475">MKSLFFLLCFFQLSAQVKGVVVDENNKPIPYVNIWFANGNLADTTEEDGTFIISDLKENQVLFFSAMGFEKKTVKVADAARVVMKQSAIELKEVQLENPRANLSNQIDEFERKKVHLYYGLGLTQWSLAKQFTYNDTIQKTPYLASILVKTQSPGGASKVKVRITSVGPDGNPGEDLINEDLIFKVKKGDRISEFDMSQYKLKIEESGIFVVIEYLMLDENQYIIYDKYKKPYPHSRPSIGTIPSEEITFWCYNKKWRKMDKRNPYNYPDEEHYFNKYIELAMSLKLTN</sequence>
<dbReference type="InterPro" id="IPR008969">
    <property type="entry name" value="CarboxyPept-like_regulatory"/>
</dbReference>
<dbReference type="EMBL" id="BAABCR010000015">
    <property type="protein sequence ID" value="GAA4034076.1"/>
    <property type="molecule type" value="Genomic_DNA"/>
</dbReference>
<keyword evidence="2" id="KW-1185">Reference proteome</keyword>
<protein>
    <submittedName>
        <fullName evidence="1">Carboxypeptidase-like regulatory domain-containing protein</fullName>
    </submittedName>
</protein>
<evidence type="ECO:0000313" key="2">
    <source>
        <dbReference type="Proteomes" id="UP001500968"/>
    </source>
</evidence>
<dbReference type="SUPFAM" id="SSF49464">
    <property type="entry name" value="Carboxypeptidase regulatory domain-like"/>
    <property type="match status" value="1"/>
</dbReference>
<gene>
    <name evidence="1" type="ORF">GCM10022386_18460</name>
</gene>
<proteinExistence type="predicted"/>
<reference evidence="2" key="1">
    <citation type="journal article" date="2019" name="Int. J. Syst. Evol. Microbiol.">
        <title>The Global Catalogue of Microorganisms (GCM) 10K type strain sequencing project: providing services to taxonomists for standard genome sequencing and annotation.</title>
        <authorList>
            <consortium name="The Broad Institute Genomics Platform"/>
            <consortium name="The Broad Institute Genome Sequencing Center for Infectious Disease"/>
            <person name="Wu L."/>
            <person name="Ma J."/>
        </authorList>
    </citation>
    <scope>NUCLEOTIDE SEQUENCE [LARGE SCALE GENOMIC DNA]</scope>
    <source>
        <strain evidence="2">JCM 17064</strain>
    </source>
</reference>
<dbReference type="Pfam" id="PF13715">
    <property type="entry name" value="CarbopepD_reg_2"/>
    <property type="match status" value="1"/>
</dbReference>
<comment type="caution">
    <text evidence="1">The sequence shown here is derived from an EMBL/GenBank/DDBJ whole genome shotgun (WGS) entry which is preliminary data.</text>
</comment>
<dbReference type="Gene3D" id="2.60.40.1120">
    <property type="entry name" value="Carboxypeptidase-like, regulatory domain"/>
    <property type="match status" value="1"/>
</dbReference>
<dbReference type="Proteomes" id="UP001500968">
    <property type="component" value="Unassembled WGS sequence"/>
</dbReference>
<name>A0ABP7U187_9FLAO</name>
<organism evidence="1 2">
    <name type="scientific">Flavobacterium cheonhonense</name>
    <dbReference type="NCBI Taxonomy" id="706185"/>
    <lineage>
        <taxon>Bacteria</taxon>
        <taxon>Pseudomonadati</taxon>
        <taxon>Bacteroidota</taxon>
        <taxon>Flavobacteriia</taxon>
        <taxon>Flavobacteriales</taxon>
        <taxon>Flavobacteriaceae</taxon>
        <taxon>Flavobacterium</taxon>
    </lineage>
</organism>